<dbReference type="Proteomes" id="UP000463051">
    <property type="component" value="Unassembled WGS sequence"/>
</dbReference>
<dbReference type="RefSeq" id="WP_154118468.1">
    <property type="nucleotide sequence ID" value="NZ_WJXB01000003.1"/>
</dbReference>
<gene>
    <name evidence="3" type="ORF">GJB61_10615</name>
</gene>
<protein>
    <recommendedName>
        <fullName evidence="2">Copper amine oxidase-like N-terminal domain-containing protein</fullName>
    </recommendedName>
</protein>
<dbReference type="EMBL" id="WJXB01000003">
    <property type="protein sequence ID" value="MRN53445.1"/>
    <property type="molecule type" value="Genomic_DNA"/>
</dbReference>
<dbReference type="AlphaFoldDB" id="A0A7X2H4V8"/>
<comment type="caution">
    <text evidence="3">The sequence shown here is derived from an EMBL/GenBank/DDBJ whole genome shotgun (WGS) entry which is preliminary data.</text>
</comment>
<dbReference type="SUPFAM" id="SSF55383">
    <property type="entry name" value="Copper amine oxidase, domain N"/>
    <property type="match status" value="1"/>
</dbReference>
<evidence type="ECO:0000313" key="3">
    <source>
        <dbReference type="EMBL" id="MRN53445.1"/>
    </source>
</evidence>
<keyword evidence="1" id="KW-0472">Membrane</keyword>
<dbReference type="InterPro" id="IPR012854">
    <property type="entry name" value="Cu_amine_oxidase-like_N"/>
</dbReference>
<keyword evidence="4" id="KW-1185">Reference proteome</keyword>
<dbReference type="Gene3D" id="3.30.457.10">
    <property type="entry name" value="Copper amine oxidase-like, N-terminal domain"/>
    <property type="match status" value="1"/>
</dbReference>
<feature type="domain" description="Copper amine oxidase-like N-terminal" evidence="2">
    <location>
        <begin position="390"/>
        <end position="474"/>
    </location>
</feature>
<evidence type="ECO:0000259" key="2">
    <source>
        <dbReference type="Pfam" id="PF07833"/>
    </source>
</evidence>
<evidence type="ECO:0000313" key="4">
    <source>
        <dbReference type="Proteomes" id="UP000463051"/>
    </source>
</evidence>
<name>A0A7X2H4V8_9BACL</name>
<organism evidence="3 4">
    <name type="scientific">Paenibacillus monticola</name>
    <dbReference type="NCBI Taxonomy" id="2666075"/>
    <lineage>
        <taxon>Bacteria</taxon>
        <taxon>Bacillati</taxon>
        <taxon>Bacillota</taxon>
        <taxon>Bacilli</taxon>
        <taxon>Bacillales</taxon>
        <taxon>Paenibacillaceae</taxon>
        <taxon>Paenibacillus</taxon>
    </lineage>
</organism>
<dbReference type="Pfam" id="PF07833">
    <property type="entry name" value="Cu_amine_oxidN1"/>
    <property type="match status" value="1"/>
</dbReference>
<proteinExistence type="predicted"/>
<keyword evidence="1" id="KW-0812">Transmembrane</keyword>
<feature type="transmembrane region" description="Helical" evidence="1">
    <location>
        <begin position="26"/>
        <end position="48"/>
    </location>
</feature>
<keyword evidence="1" id="KW-1133">Transmembrane helix</keyword>
<dbReference type="InterPro" id="IPR036582">
    <property type="entry name" value="Mao_N_sf"/>
</dbReference>
<sequence>MFPQQKPDFVANLIQPSGFHSRSKRAVGYFVFFTVTLAVLMALLIIFLDPLQFYHRSTWYTPVFSTQERYQNPGLAKNYDYDTIIIGTSMTENFLPSEVDKSLGGKTLKLSIEGSTVEEHYKVAQLALKSGKVKKVLWGLDYFSLKDVTAEDKQNFPDYLYDDKWWNDYKYWYNSSVYVQFAVSLKNMYLGQANDLEHLNNWNDESVFSKAHVLKSYNDQSASEAYFGLNEEDTPQLQQRFDTYINQLLIDYPDVQFYFYYPPYSIMRQLAWYNTNPKRYNNQLEMRKWMFQQFEQHSNARLYDFQSEAQWTFNLDLYKDISHHNEQVNSWIAEAIGRDDSTYRVSADNIEPLNNTLISQTTSATIDKLGNVYAYDIRIKDKSFPLTSRVIQGDGELFVTATEAALALEATLTWDSISKTAILANKQQKLEMTVGNNIAKVNGKEVPMTNPLLLTAGRTMLPLQFVADQLGWKTTVHIAGAAYLLTIDSP</sequence>
<accession>A0A7X2H4V8</accession>
<evidence type="ECO:0000256" key="1">
    <source>
        <dbReference type="SAM" id="Phobius"/>
    </source>
</evidence>
<reference evidence="3 4" key="1">
    <citation type="submission" date="2019-11" db="EMBL/GenBank/DDBJ databases">
        <title>Paenibacillus monticola sp. nov., a novel PGPR strain isolated from mountain sample in China.</title>
        <authorList>
            <person name="Zhao Q."/>
            <person name="Li H.-P."/>
            <person name="Zhang J.-L."/>
        </authorList>
    </citation>
    <scope>NUCLEOTIDE SEQUENCE [LARGE SCALE GENOMIC DNA]</scope>
    <source>
        <strain evidence="3 4">LC-T2</strain>
    </source>
</reference>
<dbReference type="SUPFAM" id="SSF52266">
    <property type="entry name" value="SGNH hydrolase"/>
    <property type="match status" value="1"/>
</dbReference>